<reference evidence="3 4" key="1">
    <citation type="submission" date="2022-03" db="EMBL/GenBank/DDBJ databases">
        <title>Parabacteroides sp. nov. isolated from swine feces.</title>
        <authorList>
            <person name="Bak J.E."/>
        </authorList>
    </citation>
    <scope>NUCLEOTIDE SEQUENCE [LARGE SCALE GENOMIC DNA]</scope>
    <source>
        <strain evidence="3 4">AGMB00274</strain>
    </source>
</reference>
<evidence type="ECO:0000313" key="3">
    <source>
        <dbReference type="EMBL" id="MCJ2381615.1"/>
    </source>
</evidence>
<protein>
    <recommendedName>
        <fullName evidence="5">Ferrichrome ABC transporter substrate-binding protein</fullName>
    </recommendedName>
</protein>
<name>A0ABT0C3L3_9BACT</name>
<evidence type="ECO:0000256" key="1">
    <source>
        <dbReference type="SAM" id="MobiDB-lite"/>
    </source>
</evidence>
<organism evidence="3 4">
    <name type="scientific">Parabacteroides faecalis</name>
    <dbReference type="NCBI Taxonomy" id="2924040"/>
    <lineage>
        <taxon>Bacteria</taxon>
        <taxon>Pseudomonadati</taxon>
        <taxon>Bacteroidota</taxon>
        <taxon>Bacteroidia</taxon>
        <taxon>Bacteroidales</taxon>
        <taxon>Tannerellaceae</taxon>
        <taxon>Parabacteroides</taxon>
    </lineage>
</organism>
<evidence type="ECO:0008006" key="5">
    <source>
        <dbReference type="Google" id="ProtNLM"/>
    </source>
</evidence>
<keyword evidence="4" id="KW-1185">Reference proteome</keyword>
<accession>A0ABT0C3L3</accession>
<evidence type="ECO:0000313" key="4">
    <source>
        <dbReference type="Proteomes" id="UP001165444"/>
    </source>
</evidence>
<keyword evidence="2" id="KW-1133">Transmembrane helix</keyword>
<keyword evidence="2" id="KW-0472">Membrane</keyword>
<dbReference type="Proteomes" id="UP001165444">
    <property type="component" value="Unassembled WGS sequence"/>
</dbReference>
<feature type="transmembrane region" description="Helical" evidence="2">
    <location>
        <begin position="6"/>
        <end position="25"/>
    </location>
</feature>
<keyword evidence="2" id="KW-0812">Transmembrane</keyword>
<dbReference type="EMBL" id="JAKZMM010000038">
    <property type="protein sequence ID" value="MCJ2381615.1"/>
    <property type="molecule type" value="Genomic_DNA"/>
</dbReference>
<sequence>MDNLGEVIYIIILIAFIAKGLLSAVKKALTQSPEEHLPPFNPQQKPQTISPADRQPKSMQENQPVEKSLLETIFGPEIQETVPQKPAKKKKNKQKTKNIQPTYTKQKEDNQLADTTEIGNEDSLPNMAPFQNADDLKRAVIYSEILNRKYS</sequence>
<proteinExistence type="predicted"/>
<dbReference type="RefSeq" id="WP_243326023.1">
    <property type="nucleotide sequence ID" value="NZ_JAKZMM010000038.1"/>
</dbReference>
<gene>
    <name evidence="3" type="ORF">MUN53_13525</name>
</gene>
<feature type="compositionally biased region" description="Basic residues" evidence="1">
    <location>
        <begin position="86"/>
        <end position="96"/>
    </location>
</feature>
<comment type="caution">
    <text evidence="3">The sequence shown here is derived from an EMBL/GenBank/DDBJ whole genome shotgun (WGS) entry which is preliminary data.</text>
</comment>
<evidence type="ECO:0000256" key="2">
    <source>
        <dbReference type="SAM" id="Phobius"/>
    </source>
</evidence>
<feature type="region of interest" description="Disordered" evidence="1">
    <location>
        <begin position="33"/>
        <end position="137"/>
    </location>
</feature>